<dbReference type="WormBase" id="C44B9.6">
    <property type="protein sequence ID" value="CE37756"/>
    <property type="gene ID" value="WBGene00043996"/>
    <property type="gene designation" value="fbxb-87"/>
</dbReference>
<dbReference type="PANTHER" id="PTHR22899:SF0">
    <property type="entry name" value="F-BOX ASSOCIATED DOMAIN-CONTAINING PROTEIN-RELATED"/>
    <property type="match status" value="1"/>
</dbReference>
<dbReference type="InParanoid" id="Q5R3S7"/>
<dbReference type="EMBL" id="BX284603">
    <property type="protein sequence ID" value="CAI06058.1"/>
    <property type="molecule type" value="Genomic_DNA"/>
</dbReference>
<dbReference type="InterPro" id="IPR012885">
    <property type="entry name" value="F-box_Sdz-33"/>
</dbReference>
<dbReference type="RefSeq" id="NP_001021216.1">
    <property type="nucleotide sequence ID" value="NM_001026045.3"/>
</dbReference>
<keyword evidence="3" id="KW-1185">Reference proteome</keyword>
<evidence type="ECO:0000313" key="3">
    <source>
        <dbReference type="Proteomes" id="UP000001940"/>
    </source>
</evidence>
<dbReference type="CTD" id="3565613"/>
<dbReference type="eggNOG" id="ENOG502TJY2">
    <property type="taxonomic scope" value="Eukaryota"/>
</dbReference>
<dbReference type="PaxDb" id="6239-C44B9.6"/>
<proteinExistence type="predicted"/>
<dbReference type="STRING" id="6239.C44B9.6.1"/>
<reference evidence="2 3" key="1">
    <citation type="journal article" date="1998" name="Science">
        <title>Genome sequence of the nematode C. elegans: a platform for investigating biology.</title>
        <authorList>
            <consortium name="The C. elegans sequencing consortium"/>
            <person name="Sulson J.E."/>
            <person name="Waterston R."/>
        </authorList>
    </citation>
    <scope>NUCLEOTIDE SEQUENCE [LARGE SCALE GENOMIC DNA]</scope>
    <source>
        <strain evidence="2 3">Bristol N2</strain>
    </source>
</reference>
<dbReference type="HOGENOM" id="CLU_028840_1_1_1"/>
<gene>
    <name evidence="2 4" type="primary">fbxb-87</name>
    <name evidence="4" type="ORF">C44B9.6</name>
    <name evidence="2" type="ORF">CELE_C44B9.6</name>
</gene>
<accession>Q5R3S7</accession>
<dbReference type="OMA" id="FVVWHED"/>
<dbReference type="AlphaFoldDB" id="Q5R3S7"/>
<dbReference type="InterPro" id="IPR001810">
    <property type="entry name" value="F-box_dom"/>
</dbReference>
<dbReference type="UCSC" id="C44B9.6">
    <property type="organism name" value="c. elegans"/>
</dbReference>
<evidence type="ECO:0000313" key="4">
    <source>
        <dbReference type="WormBase" id="C44B9.6"/>
    </source>
</evidence>
<name>Q5R3S7_CAEEL</name>
<dbReference type="Pfam" id="PF07735">
    <property type="entry name" value="FBA_2"/>
    <property type="match status" value="1"/>
</dbReference>
<dbReference type="PROSITE" id="PS50181">
    <property type="entry name" value="FBOX"/>
    <property type="match status" value="1"/>
</dbReference>
<dbReference type="KEGG" id="cel:CELE_C44B9.6"/>
<dbReference type="Pfam" id="PF00646">
    <property type="entry name" value="F-box"/>
    <property type="match status" value="1"/>
</dbReference>
<dbReference type="GeneID" id="3565613"/>
<evidence type="ECO:0000313" key="2">
    <source>
        <dbReference type="EMBL" id="CAI06058.1"/>
    </source>
</evidence>
<dbReference type="Proteomes" id="UP000001940">
    <property type="component" value="Chromosome III"/>
</dbReference>
<dbReference type="Bgee" id="WBGene00043996">
    <property type="expression patterns" value="Expressed in embryo and 2 other cell types or tissues"/>
</dbReference>
<evidence type="ECO:0000259" key="1">
    <source>
        <dbReference type="PROSITE" id="PS50181"/>
    </source>
</evidence>
<protein>
    <submittedName>
        <fullName evidence="2">F-box domain-containing protein</fullName>
    </submittedName>
</protein>
<dbReference type="AGR" id="WB:WBGene00043996"/>
<dbReference type="InterPro" id="IPR053222">
    <property type="entry name" value="Zygotic_Embryogenesis-Asso"/>
</dbReference>
<sequence>MMRGFPIFRLPHKPLRLLLKTMEVQDLVRISFYSKTAKHAVESLNMKLIYFYITISGTIQFDIFTYNMEDLNLKLSVTQSEGRNLIRVHGEKVMTGISLREFIDQILTIFHQATIHKLFIKHIDYDYLEEFNNLNIQLLHLATRSSLKHFARRFDFLTLEQITWETRDFQSLVGLNFKHLETRSTFKLEDLLVSNTSQILIHEPLPLTDLCIFLKHWINGSTERLELFHMRLPQNFQKEEFIQNALSGIKYKKLDVDQKLEFEAAVDVWKDSHREVKNEGFGIQRSDGTYAIIVVCDEFATNKYLKMFVWKPIDSSIGDLLKIASF</sequence>
<organism evidence="2 3">
    <name type="scientific">Caenorhabditis elegans</name>
    <dbReference type="NCBI Taxonomy" id="6239"/>
    <lineage>
        <taxon>Eukaryota</taxon>
        <taxon>Metazoa</taxon>
        <taxon>Ecdysozoa</taxon>
        <taxon>Nematoda</taxon>
        <taxon>Chromadorea</taxon>
        <taxon>Rhabditida</taxon>
        <taxon>Rhabditina</taxon>
        <taxon>Rhabditomorpha</taxon>
        <taxon>Rhabditoidea</taxon>
        <taxon>Rhabditidae</taxon>
        <taxon>Peloderinae</taxon>
        <taxon>Caenorhabditis</taxon>
    </lineage>
</organism>
<dbReference type="PANTHER" id="PTHR22899">
    <property type="entry name" value="CYCLIN-RELATED F-BOX FAMILY"/>
    <property type="match status" value="1"/>
</dbReference>
<dbReference type="PhylomeDB" id="Q5R3S7"/>
<feature type="domain" description="F-box" evidence="1">
    <location>
        <begin position="4"/>
        <end position="53"/>
    </location>
</feature>
<dbReference type="FunCoup" id="Q5R3S7">
    <property type="interactions" value="818"/>
</dbReference>